<accession>A0A8J7SK91</accession>
<protein>
    <submittedName>
        <fullName evidence="2">PEP-CTERM sorting domain-containing protein</fullName>
    </submittedName>
</protein>
<dbReference type="NCBIfam" id="TIGR02595">
    <property type="entry name" value="PEP_CTERM"/>
    <property type="match status" value="1"/>
</dbReference>
<comment type="caution">
    <text evidence="2">The sequence shown here is derived from an EMBL/GenBank/DDBJ whole genome shotgun (WGS) entry which is preliminary data.</text>
</comment>
<evidence type="ECO:0000313" key="3">
    <source>
        <dbReference type="Proteomes" id="UP000624703"/>
    </source>
</evidence>
<dbReference type="InterPro" id="IPR013424">
    <property type="entry name" value="Ice-binding_C"/>
</dbReference>
<organism evidence="2 3">
    <name type="scientific">Persicirhabdus sediminis</name>
    <dbReference type="NCBI Taxonomy" id="454144"/>
    <lineage>
        <taxon>Bacteria</taxon>
        <taxon>Pseudomonadati</taxon>
        <taxon>Verrucomicrobiota</taxon>
        <taxon>Verrucomicrobiia</taxon>
        <taxon>Verrucomicrobiales</taxon>
        <taxon>Verrucomicrobiaceae</taxon>
        <taxon>Persicirhabdus</taxon>
    </lineage>
</organism>
<gene>
    <name evidence="2" type="ORF">JIN82_00620</name>
</gene>
<dbReference type="EMBL" id="JAENIM010000008">
    <property type="protein sequence ID" value="MBK1789648.1"/>
    <property type="molecule type" value="Genomic_DNA"/>
</dbReference>
<dbReference type="RefSeq" id="WP_200309674.1">
    <property type="nucleotide sequence ID" value="NZ_JAENIM010000008.1"/>
</dbReference>
<evidence type="ECO:0000313" key="2">
    <source>
        <dbReference type="EMBL" id="MBK1789648.1"/>
    </source>
</evidence>
<evidence type="ECO:0000259" key="1">
    <source>
        <dbReference type="Pfam" id="PF07589"/>
    </source>
</evidence>
<reference evidence="2" key="1">
    <citation type="submission" date="2021-01" db="EMBL/GenBank/DDBJ databases">
        <title>Modified the classification status of verrucomicrobia.</title>
        <authorList>
            <person name="Feng X."/>
        </authorList>
    </citation>
    <scope>NUCLEOTIDE SEQUENCE</scope>
    <source>
        <strain evidence="2">_KCTC 22039</strain>
    </source>
</reference>
<dbReference type="Proteomes" id="UP000624703">
    <property type="component" value="Unassembled WGS sequence"/>
</dbReference>
<dbReference type="AlphaFoldDB" id="A0A8J7SK91"/>
<feature type="domain" description="Ice-binding protein C-terminal" evidence="1">
    <location>
        <begin position="210"/>
        <end position="232"/>
    </location>
</feature>
<dbReference type="Pfam" id="PF07589">
    <property type="entry name" value="PEP-CTERM"/>
    <property type="match status" value="1"/>
</dbReference>
<keyword evidence="3" id="KW-1185">Reference proteome</keyword>
<name>A0A8J7SK91_9BACT</name>
<proteinExistence type="predicted"/>
<sequence length="233" mass="25655">MKFALKNLLVGFVFITTLTTLNAAMVTFKIYNAEEDPYNTNPKYSGIADSKDKPMEEGSGVIGIGYFGIADDEIEDKETTIKTLAEHFHQVGETSAFGYDGETARDGNPGLYNFTTEQDITKGDGFYGKSIYLFIGNGSTFESSSEVLIYKYRASVFHDQAGSTLDLSEYSVDEENTVGELLVGEQKYISDLNYGYGQSFQLEARDSVNPIPEPTSMSLLALGGIALIRRRRG</sequence>